<evidence type="ECO:0000259" key="2">
    <source>
        <dbReference type="Pfam" id="PF15902"/>
    </source>
</evidence>
<name>A0A4D7JN34_9BACT</name>
<dbReference type="PANTHER" id="PTHR12106">
    <property type="entry name" value="SORTILIN RELATED"/>
    <property type="match status" value="1"/>
</dbReference>
<proteinExistence type="predicted"/>
<reference evidence="3 4" key="1">
    <citation type="submission" date="2018-04" db="EMBL/GenBank/DDBJ databases">
        <title>Complete genome uncultured novel isolate.</title>
        <authorList>
            <person name="Merlino G."/>
        </authorList>
    </citation>
    <scope>NUCLEOTIDE SEQUENCE [LARGE SCALE GENOMIC DNA]</scope>
    <source>
        <strain evidence="4">R1DC9</strain>
    </source>
</reference>
<dbReference type="CDD" id="cd15482">
    <property type="entry name" value="Sialidase_non-viral"/>
    <property type="match status" value="1"/>
</dbReference>
<organism evidence="3 4">
    <name type="scientific">Mangrovivirga cuniculi</name>
    <dbReference type="NCBI Taxonomy" id="2715131"/>
    <lineage>
        <taxon>Bacteria</taxon>
        <taxon>Pseudomonadati</taxon>
        <taxon>Bacteroidota</taxon>
        <taxon>Cytophagia</taxon>
        <taxon>Cytophagales</taxon>
        <taxon>Mangrovivirgaceae</taxon>
        <taxon>Mangrovivirga</taxon>
    </lineage>
</organism>
<evidence type="ECO:0000256" key="1">
    <source>
        <dbReference type="ARBA" id="ARBA00022737"/>
    </source>
</evidence>
<dbReference type="InterPro" id="IPR050310">
    <property type="entry name" value="VPS10-sortilin"/>
</dbReference>
<keyword evidence="4" id="KW-1185">Reference proteome</keyword>
<dbReference type="SUPFAM" id="SSF110296">
    <property type="entry name" value="Oligoxyloglucan reducing end-specific cellobiohydrolase"/>
    <property type="match status" value="1"/>
</dbReference>
<keyword evidence="3" id="KW-0378">Hydrolase</keyword>
<dbReference type="KEGG" id="fpf:DCC35_04720"/>
<dbReference type="PANTHER" id="PTHR12106:SF27">
    <property type="entry name" value="SORTILIN-RELATED RECEPTOR"/>
    <property type="match status" value="1"/>
</dbReference>
<dbReference type="EMBL" id="CP028923">
    <property type="protein sequence ID" value="QCK14102.1"/>
    <property type="molecule type" value="Genomic_DNA"/>
</dbReference>
<dbReference type="AlphaFoldDB" id="A0A4D7JN34"/>
<keyword evidence="1" id="KW-0677">Repeat</keyword>
<dbReference type="InterPro" id="IPR036278">
    <property type="entry name" value="Sialidase_sf"/>
</dbReference>
<evidence type="ECO:0000313" key="4">
    <source>
        <dbReference type="Proteomes" id="UP000298616"/>
    </source>
</evidence>
<sequence length="939" mass="106030">MKKNFTSILFIVLLAFYSISLLGQVKPSGPDVFGEAFKKRQALEESSPVKELPVRNIGPIVQGGRIVDIAVNPENINEFYIAYASGGVFKTTNNGQSFESVFDNQRTIGIGDIAIAPSNPKIIYVGGGENNSSRSSYAGDGVYRSDDAGKTWTFLGLEGIQHTGRIIVHPENPEKVWLAAMGNLYSSNEERGVYLSEDGGKNWEKTLFVNDSTGIIDLEINPANPDQLWASSWERTRKAWNFKGSGPGSSIYRSDDGGKTWKELDNGFAERQNRGRIGLAVSHEDPSVIYALLDNQKEEKKKKDREKDELLASDFLEMSKDELLALENEKLNNYLKANNFPEKYDAQRVKKEIRENDYTPKALSDYLGDANNALFETSVVGAQVYRSDNSGESWELANSYPIEGLYYTYGYYFGEIRVNPKDDSELFIMGVPMLKSNDSGATWHRLDSAGDVHVDHQALWINPDNPMHMLLGNDGGLYRTYDGGGHWTHINNLAIGQFYTVSVDNQEPYMVYGGLQDNGSLRGSSKSIPNKTKSWERIFGGDGMYVFPDPYDHNLIYTGFQFGNYYRIQMDEQKYTKIGPRHDIGEDPLRFNWRTPLEMSPHNNKILYMGAQKVFRSMNQGDSWEEISDDLTKDLPQGNVPYSTITIIEESPLKFGLIYAGTDDGNIWVTMNGGGNWEKISENLPERLWVSSIHPSNHQKGEVFATLTGYREDNFETRVYKSGDYGKTWTSIRDGLQYEAANVIVQDTEEPNLLFMGTDGGSYVSFDAGNNWDIMASIPNVASYDMVIQPREGELVIATHGRSIYVADIKPLRKVVANPDKELIAYEIESLTHSEKWGERTFQWQEPNIPVVTLSWFSKAAGELQIRILNPEGKEISAWTEDIGEGYGKIKYDLKGYSFEGRKKSDKMDYLEPGKYTVEFGLGRLKETQFLEIKERKKR</sequence>
<evidence type="ECO:0000313" key="3">
    <source>
        <dbReference type="EMBL" id="QCK14102.1"/>
    </source>
</evidence>
<dbReference type="GO" id="GO:0016787">
    <property type="term" value="F:hydrolase activity"/>
    <property type="evidence" value="ECO:0007669"/>
    <property type="project" value="UniProtKB-KW"/>
</dbReference>
<dbReference type="Pfam" id="PF15902">
    <property type="entry name" value="Sortilin-Vps10"/>
    <property type="match status" value="1"/>
</dbReference>
<accession>A0A4D7JN34</accession>
<dbReference type="SUPFAM" id="SSF50939">
    <property type="entry name" value="Sialidases"/>
    <property type="match status" value="1"/>
</dbReference>
<dbReference type="InterPro" id="IPR015943">
    <property type="entry name" value="WD40/YVTN_repeat-like_dom_sf"/>
</dbReference>
<dbReference type="RefSeq" id="WP_137089695.1">
    <property type="nucleotide sequence ID" value="NZ_CP028923.1"/>
</dbReference>
<feature type="domain" description="Sortilin N-terminal" evidence="2">
    <location>
        <begin position="142"/>
        <end position="333"/>
    </location>
</feature>
<dbReference type="InterPro" id="IPR031778">
    <property type="entry name" value="Sortilin_N"/>
</dbReference>
<gene>
    <name evidence="3" type="ORF">DCC35_04720</name>
</gene>
<dbReference type="Gene3D" id="2.130.10.10">
    <property type="entry name" value="YVTN repeat-like/Quinoprotein amine dehydrogenase"/>
    <property type="match status" value="4"/>
</dbReference>
<dbReference type="OrthoDB" id="9757809at2"/>
<protein>
    <submittedName>
        <fullName evidence="3">Glycosyl hydrolase</fullName>
    </submittedName>
</protein>
<dbReference type="Proteomes" id="UP000298616">
    <property type="component" value="Chromosome"/>
</dbReference>